<dbReference type="InterPro" id="IPR029058">
    <property type="entry name" value="AB_hydrolase_fold"/>
</dbReference>
<dbReference type="AlphaFoldDB" id="B8JDM5"/>
<name>B8JDM5_ANAD2</name>
<accession>B8JDM5</accession>
<proteinExistence type="predicted"/>
<dbReference type="SUPFAM" id="SSF53474">
    <property type="entry name" value="alpha/beta-Hydrolases"/>
    <property type="match status" value="1"/>
</dbReference>
<evidence type="ECO:0000313" key="1">
    <source>
        <dbReference type="EMBL" id="ACL64120.1"/>
    </source>
</evidence>
<sequence length="213" mass="23276">MLLYLHGFASGPSSTKARALASRFADAGVHLETPDLTPGDDGFERSSPSSMLAIAERLLDEAAPPHAIIGSSLGGYLAAVAASRDPSIERLVLMAPAFRLFERWSRRLGPADLEGWRARGLEVDHFASGRRRRLGWQFFEDAQGWPAFPEVRVPTLCIAGRRDETIPLEDVAAFVARTPGARLVEVDDGHELTGSLDLIFEEARAFLRPVTGR</sequence>
<evidence type="ECO:0000313" key="2">
    <source>
        <dbReference type="Proteomes" id="UP000007089"/>
    </source>
</evidence>
<dbReference type="KEGG" id="acp:A2cp1_0766"/>
<dbReference type="Proteomes" id="UP000007089">
    <property type="component" value="Chromosome"/>
</dbReference>
<reference evidence="1" key="1">
    <citation type="submission" date="2009-01" db="EMBL/GenBank/DDBJ databases">
        <title>Complete sequence of Anaeromyxobacter dehalogenans 2CP-1.</title>
        <authorList>
            <consortium name="US DOE Joint Genome Institute"/>
            <person name="Lucas S."/>
            <person name="Copeland A."/>
            <person name="Lapidus A."/>
            <person name="Glavina del Rio T."/>
            <person name="Dalin E."/>
            <person name="Tice H."/>
            <person name="Bruce D."/>
            <person name="Goodwin L."/>
            <person name="Pitluck S."/>
            <person name="Saunders E."/>
            <person name="Brettin T."/>
            <person name="Detter J.C."/>
            <person name="Han C."/>
            <person name="Larimer F."/>
            <person name="Land M."/>
            <person name="Hauser L."/>
            <person name="Kyrpides N."/>
            <person name="Ovchinnikova G."/>
            <person name="Beliaev A.S."/>
            <person name="Richardson P."/>
        </authorList>
    </citation>
    <scope>NUCLEOTIDE SEQUENCE</scope>
    <source>
        <strain evidence="1">2CP-1</strain>
    </source>
</reference>
<dbReference type="Gene3D" id="3.40.50.1820">
    <property type="entry name" value="alpha/beta hydrolase"/>
    <property type="match status" value="1"/>
</dbReference>
<gene>
    <name evidence="1" type="ordered locus">A2cp1_0766</name>
</gene>
<dbReference type="HOGENOM" id="CLU_090601_0_0_7"/>
<dbReference type="RefSeq" id="WP_012632141.1">
    <property type="nucleotide sequence ID" value="NC_011891.1"/>
</dbReference>
<dbReference type="EMBL" id="CP001359">
    <property type="protein sequence ID" value="ACL64120.1"/>
    <property type="molecule type" value="Genomic_DNA"/>
</dbReference>
<keyword evidence="2" id="KW-1185">Reference proteome</keyword>
<evidence type="ECO:0008006" key="3">
    <source>
        <dbReference type="Google" id="ProtNLM"/>
    </source>
</evidence>
<organism evidence="1 2">
    <name type="scientific">Anaeromyxobacter dehalogenans (strain ATCC BAA-258 / DSM 21875 / 2CP-1)</name>
    <dbReference type="NCBI Taxonomy" id="455488"/>
    <lineage>
        <taxon>Bacteria</taxon>
        <taxon>Pseudomonadati</taxon>
        <taxon>Myxococcota</taxon>
        <taxon>Myxococcia</taxon>
        <taxon>Myxococcales</taxon>
        <taxon>Cystobacterineae</taxon>
        <taxon>Anaeromyxobacteraceae</taxon>
        <taxon>Anaeromyxobacter</taxon>
    </lineage>
</organism>
<protein>
    <recommendedName>
        <fullName evidence="3">Esterase</fullName>
    </recommendedName>
</protein>
<dbReference type="Pfam" id="PF05728">
    <property type="entry name" value="UPF0227"/>
    <property type="match status" value="1"/>
</dbReference>
<dbReference type="InterPro" id="IPR008886">
    <property type="entry name" value="UPF0227/Esterase_YqiA"/>
</dbReference>